<dbReference type="InterPro" id="IPR029044">
    <property type="entry name" value="Nucleotide-diphossugar_trans"/>
</dbReference>
<dbReference type="FunFam" id="3.90.550.10:FF:000164">
    <property type="entry name" value="Beta-(1-3)-glucosyl transferase"/>
    <property type="match status" value="1"/>
</dbReference>
<feature type="transmembrane region" description="Helical" evidence="12">
    <location>
        <begin position="731"/>
        <end position="749"/>
    </location>
</feature>
<feature type="signal peptide" evidence="13">
    <location>
        <begin position="1"/>
        <end position="20"/>
    </location>
</feature>
<feature type="transmembrane region" description="Helical" evidence="12">
    <location>
        <begin position="381"/>
        <end position="404"/>
    </location>
</feature>
<evidence type="ECO:0000256" key="9">
    <source>
        <dbReference type="ARBA" id="ARBA00066964"/>
    </source>
</evidence>
<name>A0A327KCF6_9BRAD</name>
<dbReference type="Proteomes" id="UP000248863">
    <property type="component" value="Unassembled WGS sequence"/>
</dbReference>
<dbReference type="Pfam" id="PF13641">
    <property type="entry name" value="Glyco_tranf_2_3"/>
    <property type="match status" value="1"/>
</dbReference>
<accession>A0A327KCF6</accession>
<dbReference type="SUPFAM" id="SSF53448">
    <property type="entry name" value="Nucleotide-diphospho-sugar transferases"/>
    <property type="match status" value="1"/>
</dbReference>
<evidence type="ECO:0000256" key="4">
    <source>
        <dbReference type="ARBA" id="ARBA00022692"/>
    </source>
</evidence>
<keyword evidence="5" id="KW-0460">Magnesium</keyword>
<dbReference type="AlphaFoldDB" id="A0A327KCF6"/>
<feature type="transmembrane region" description="Helical" evidence="12">
    <location>
        <begin position="703"/>
        <end position="725"/>
    </location>
</feature>
<dbReference type="InterPro" id="IPR017853">
    <property type="entry name" value="GH"/>
</dbReference>
<evidence type="ECO:0000256" key="12">
    <source>
        <dbReference type="SAM" id="Phobius"/>
    </source>
</evidence>
<feature type="transmembrane region" description="Helical" evidence="12">
    <location>
        <begin position="324"/>
        <end position="347"/>
    </location>
</feature>
<keyword evidence="15" id="KW-1185">Reference proteome</keyword>
<gene>
    <name evidence="14" type="ORF">CH338_19915</name>
</gene>
<dbReference type="RefSeq" id="WP_111358861.1">
    <property type="nucleotide sequence ID" value="NZ_NHSK01000022.1"/>
</dbReference>
<evidence type="ECO:0000256" key="10">
    <source>
        <dbReference type="ARBA" id="ARBA00068721"/>
    </source>
</evidence>
<feature type="transmembrane region" description="Helical" evidence="12">
    <location>
        <begin position="836"/>
        <end position="857"/>
    </location>
</feature>
<evidence type="ECO:0000256" key="11">
    <source>
        <dbReference type="ARBA" id="ARBA00078564"/>
    </source>
</evidence>
<organism evidence="14 15">
    <name type="scientific">Rhodoplanes elegans</name>
    <dbReference type="NCBI Taxonomy" id="29408"/>
    <lineage>
        <taxon>Bacteria</taxon>
        <taxon>Pseudomonadati</taxon>
        <taxon>Pseudomonadota</taxon>
        <taxon>Alphaproteobacteria</taxon>
        <taxon>Hyphomicrobiales</taxon>
        <taxon>Nitrobacteraceae</taxon>
        <taxon>Rhodoplanes</taxon>
    </lineage>
</organism>
<dbReference type="Gene3D" id="3.20.20.80">
    <property type="entry name" value="Glycosidases"/>
    <property type="match status" value="1"/>
</dbReference>
<reference evidence="14 15" key="1">
    <citation type="submission" date="2017-07" db="EMBL/GenBank/DDBJ databases">
        <title>Draft Genome Sequences of Select Purple Nonsulfur Bacteria.</title>
        <authorList>
            <person name="Lasarre B."/>
            <person name="Mckinlay J.B."/>
        </authorList>
    </citation>
    <scope>NUCLEOTIDE SEQUENCE [LARGE SCALE GENOMIC DNA]</scope>
    <source>
        <strain evidence="14 15">DSM 11907</strain>
    </source>
</reference>
<dbReference type="PANTHER" id="PTHR43867">
    <property type="entry name" value="CELLULOSE SYNTHASE CATALYTIC SUBUNIT A [UDP-FORMING]"/>
    <property type="match status" value="1"/>
</dbReference>
<feature type="transmembrane region" description="Helical" evidence="12">
    <location>
        <begin position="354"/>
        <end position="375"/>
    </location>
</feature>
<feature type="chain" id="PRO_5016331348" description="Beta-monoglucosyldiacylglycerol synthase" evidence="13">
    <location>
        <begin position="21"/>
        <end position="906"/>
    </location>
</feature>
<evidence type="ECO:0000256" key="2">
    <source>
        <dbReference type="ARBA" id="ARBA00022676"/>
    </source>
</evidence>
<dbReference type="EC" id="2.4.1.336" evidence="9"/>
<keyword evidence="3 14" id="KW-0808">Transferase</keyword>
<evidence type="ECO:0000256" key="7">
    <source>
        <dbReference type="ARBA" id="ARBA00023136"/>
    </source>
</evidence>
<keyword evidence="2" id="KW-0328">Glycosyltransferase</keyword>
<evidence type="ECO:0000313" key="15">
    <source>
        <dbReference type="Proteomes" id="UP000248863"/>
    </source>
</evidence>
<comment type="catalytic activity">
    <reaction evidence="8">
        <text>a 1,2-diacyl-sn-glycerol + UDP-alpha-D-glucose = a 1,2-diacyl-3-O-(beta-D-glucopyranosyl)-sn-glycerol + UDP + H(+)</text>
        <dbReference type="Rhea" id="RHEA:17285"/>
        <dbReference type="ChEBI" id="CHEBI:15378"/>
        <dbReference type="ChEBI" id="CHEBI:17815"/>
        <dbReference type="ChEBI" id="CHEBI:58223"/>
        <dbReference type="ChEBI" id="CHEBI:58885"/>
        <dbReference type="ChEBI" id="CHEBI:75799"/>
        <dbReference type="EC" id="2.4.1.336"/>
    </reaction>
</comment>
<dbReference type="Gene3D" id="3.90.550.10">
    <property type="entry name" value="Spore Coat Polysaccharide Biosynthesis Protein SpsA, Chain A"/>
    <property type="match status" value="1"/>
</dbReference>
<evidence type="ECO:0000256" key="6">
    <source>
        <dbReference type="ARBA" id="ARBA00022989"/>
    </source>
</evidence>
<keyword evidence="7 12" id="KW-0472">Membrane</keyword>
<proteinExistence type="predicted"/>
<dbReference type="SUPFAM" id="SSF51445">
    <property type="entry name" value="(Trans)glycosidases"/>
    <property type="match status" value="1"/>
</dbReference>
<keyword evidence="4 12" id="KW-0812">Transmembrane</keyword>
<keyword evidence="6 12" id="KW-1133">Transmembrane helix</keyword>
<dbReference type="GO" id="GO:0005886">
    <property type="term" value="C:plasma membrane"/>
    <property type="evidence" value="ECO:0007669"/>
    <property type="project" value="TreeGrafter"/>
</dbReference>
<evidence type="ECO:0000313" key="14">
    <source>
        <dbReference type="EMBL" id="RAI35022.1"/>
    </source>
</evidence>
<dbReference type="PANTHER" id="PTHR43867:SF4">
    <property type="entry name" value="BETA-(1-3)-GLUCOSYL TRANSFERASE"/>
    <property type="match status" value="1"/>
</dbReference>
<dbReference type="OrthoDB" id="9806824at2"/>
<feature type="transmembrane region" description="Helical" evidence="12">
    <location>
        <begin position="806"/>
        <end position="824"/>
    </location>
</feature>
<evidence type="ECO:0000256" key="3">
    <source>
        <dbReference type="ARBA" id="ARBA00022679"/>
    </source>
</evidence>
<dbReference type="InterPro" id="IPR050321">
    <property type="entry name" value="Glycosyltr_2/OpgH_subfam"/>
</dbReference>
<sequence length="906" mass="99500">MRSVAAVVALVACLHAGAWAIWQSQSSAPNVSGPLTSVSYSPFEGHPEEGNRPTTEQIRNDLKVLSPYTRAIRTYSATGGAELVPPVANEFGLKVAVGAWLDGDLKRNEREIKSVVDLYRKNRNINAIVVGNEAIYRADFKKKTETAGGATVTRDLSEKEQVGELIRYIQQVKREVGGNVPVTTGEIYSTWLNHPELASAVDFIAVHILPYWEGFSAGETVDLAINNYYKLREAFPGKRIVIAEFGWPSAGYNRRAAEPGREIQATLLRDFVARAEALGIDYNIIEAFDQPWKTFEGSVGAYWGLFDAARQPKFAWTGPVYDPAFVTLAVVAVVASLVVSLPILFVTGATLLQALTLAVFANIVGAWTGVVWDYWSGHYFVMGQAIALGIGVLLMIPLVVIAMWKIDEIAQVLFGRGPQRLVRPGTKAPEGFAPKVSIHVPAYYEQPEMLKATLDSVARLDYPNFECVVAINNTTDPAYTDPIEAHCRLLGDRFKFLNLQNVKGFKAGALRIAMQHTAPDAEIIGLIDADYTVTPDWLKDLVPAFADPQVGLVQAPQDHRDGEKTPLHHIMNGEYAGFFDIGMVQRNEVDAIVTHGTMCLIRRAAMDDAGGWSSDTICEDTDLGLTIYEQGWRALYTNRRYGHGLLPDTFEAFKKQRHRWAYGGFQIAKKHWRRFLPGMSNLTAAQRREFLLGWVNWMGAESLGVVVAMLNLLWVPVVAFVGIAIPDKVLTIPILAASVVSILHFTTLYRSRVKIGPLQATGAMLAAMAMQWTVAKAVGTGLIKDHLPFVVTAKGGKTKKRVSFPAFDEAVFGALLLIGAFIVWATNHESVREVNLFAIVLVVQSLPFLSAVALAGLEGSPLNDFAVWRNLQARTAELLGLAPRRPVPVRRAEPAMTSDKAVEPAQ</sequence>
<keyword evidence="13" id="KW-0732">Signal</keyword>
<comment type="caution">
    <text evidence="14">The sequence shown here is derived from an EMBL/GenBank/DDBJ whole genome shotgun (WGS) entry which is preliminary data.</text>
</comment>
<evidence type="ECO:0000256" key="8">
    <source>
        <dbReference type="ARBA" id="ARBA00053004"/>
    </source>
</evidence>
<evidence type="ECO:0000256" key="1">
    <source>
        <dbReference type="ARBA" id="ARBA00004141"/>
    </source>
</evidence>
<dbReference type="GO" id="GO:0016758">
    <property type="term" value="F:hexosyltransferase activity"/>
    <property type="evidence" value="ECO:0007669"/>
    <property type="project" value="TreeGrafter"/>
</dbReference>
<protein>
    <recommendedName>
        <fullName evidence="10">Beta-monoglucosyldiacylglycerol synthase</fullName>
        <ecNumber evidence="9">2.4.1.336</ecNumber>
    </recommendedName>
    <alternativeName>
        <fullName evidence="11">UDP-glucose:1,2-diacylglycerol 3-beta-D-glucosyltransferase</fullName>
    </alternativeName>
</protein>
<evidence type="ECO:0000256" key="13">
    <source>
        <dbReference type="SAM" id="SignalP"/>
    </source>
</evidence>
<dbReference type="EMBL" id="NPEU01000280">
    <property type="protein sequence ID" value="RAI35022.1"/>
    <property type="molecule type" value="Genomic_DNA"/>
</dbReference>
<evidence type="ECO:0000256" key="5">
    <source>
        <dbReference type="ARBA" id="ARBA00022842"/>
    </source>
</evidence>
<comment type="subcellular location">
    <subcellularLocation>
        <location evidence="1">Membrane</location>
        <topology evidence="1">Multi-pass membrane protein</topology>
    </subcellularLocation>
</comment>